<dbReference type="HOGENOM" id="CLU_441351_0_0_6"/>
<dbReference type="InterPro" id="IPR011009">
    <property type="entry name" value="Kinase-like_dom_sf"/>
</dbReference>
<comment type="subcellular location">
    <subcellularLocation>
        <location evidence="1">Membrane</location>
        <topology evidence="1">Multi-pass membrane protein</topology>
    </subcellularLocation>
</comment>
<dbReference type="SUPFAM" id="SSF56112">
    <property type="entry name" value="Protein kinase-like (PK-like)"/>
    <property type="match status" value="1"/>
</dbReference>
<feature type="transmembrane region" description="Helical" evidence="5">
    <location>
        <begin position="270"/>
        <end position="287"/>
    </location>
</feature>
<dbReference type="eggNOG" id="COG0515">
    <property type="taxonomic scope" value="Bacteria"/>
</dbReference>
<evidence type="ECO:0000256" key="2">
    <source>
        <dbReference type="ARBA" id="ARBA00022692"/>
    </source>
</evidence>
<feature type="transmembrane region" description="Helical" evidence="5">
    <location>
        <begin position="372"/>
        <end position="392"/>
    </location>
</feature>
<proteinExistence type="predicted"/>
<evidence type="ECO:0000259" key="6">
    <source>
        <dbReference type="Pfam" id="PF04932"/>
    </source>
</evidence>
<feature type="transmembrane region" description="Helical" evidence="5">
    <location>
        <begin position="134"/>
        <end position="151"/>
    </location>
</feature>
<reference evidence="7" key="2">
    <citation type="submission" date="2023-10" db="EMBL/GenBank/DDBJ databases">
        <authorList>
            <person name="Fortmann-Grote C."/>
        </authorList>
    </citation>
    <scope>NUCLEOTIDE SEQUENCE</scope>
    <source>
        <strain evidence="7">SBW25</strain>
    </source>
</reference>
<dbReference type="Pfam" id="PF04932">
    <property type="entry name" value="Wzy_C"/>
    <property type="match status" value="1"/>
</dbReference>
<feature type="transmembrane region" description="Helical" evidence="5">
    <location>
        <begin position="404"/>
        <end position="421"/>
    </location>
</feature>
<dbReference type="InterPro" id="IPR051533">
    <property type="entry name" value="WaaL-like"/>
</dbReference>
<keyword evidence="4 5" id="KW-0472">Membrane</keyword>
<feature type="transmembrane region" description="Helical" evidence="5">
    <location>
        <begin position="224"/>
        <end position="242"/>
    </location>
</feature>
<dbReference type="AlphaFoldDB" id="C3KDB6"/>
<feature type="transmembrane region" description="Helical" evidence="5">
    <location>
        <begin position="199"/>
        <end position="217"/>
    </location>
</feature>
<reference evidence="8" key="1">
    <citation type="journal article" date="2009" name="Genome Biol.">
        <title>Genomic and genetic analyses of diversity and plant interactions of Pseudomonas fluorescens.</title>
        <authorList>
            <person name="Silby M.W."/>
            <person name="Cerdeno-Tarraga A.M."/>
            <person name="Vernikos G.S."/>
            <person name="Giddens S.R."/>
            <person name="Jackson R.W."/>
            <person name="Preston G.M."/>
            <person name="Zhang X.X."/>
            <person name="Moon C.D."/>
            <person name="Gehrig S.M."/>
            <person name="Godfrey S.A."/>
            <person name="Knight C.G."/>
            <person name="Malone J.G."/>
            <person name="Robinson Z."/>
            <person name="Spiers A.J."/>
            <person name="Harris S."/>
            <person name="Challis G.L."/>
            <person name="Yaxley A.M."/>
            <person name="Harris D."/>
            <person name="Seeger K."/>
            <person name="Murphy L."/>
            <person name="Rutter S."/>
            <person name="Squares R."/>
            <person name="Quail M.A."/>
            <person name="Saunders E."/>
            <person name="Mavromatis K."/>
            <person name="Brettin T.S."/>
            <person name="Bentley S.D."/>
            <person name="Hothersall J."/>
            <person name="Stephens E."/>
            <person name="Thomas C.M."/>
            <person name="Parkhill J."/>
            <person name="Levy S.B."/>
            <person name="Rainey P.B."/>
            <person name="Thomson N.R."/>
        </authorList>
    </citation>
    <scope>NUCLEOTIDE SEQUENCE [LARGE SCALE GENOMIC DNA]</scope>
    <source>
        <strain evidence="8">SBW25</strain>
    </source>
</reference>
<evidence type="ECO:0000313" key="8">
    <source>
        <dbReference type="EMBL" id="CAY46756.1"/>
    </source>
</evidence>
<keyword evidence="3 5" id="KW-1133">Transmembrane helix</keyword>
<dbReference type="KEGG" id="pfs:PFLU_0480"/>
<feature type="transmembrane region" description="Helical" evidence="5">
    <location>
        <begin position="72"/>
        <end position="91"/>
    </location>
</feature>
<evidence type="ECO:0000256" key="5">
    <source>
        <dbReference type="SAM" id="Phobius"/>
    </source>
</evidence>
<dbReference type="Pfam" id="PF06293">
    <property type="entry name" value="Kdo"/>
    <property type="match status" value="1"/>
</dbReference>
<feature type="transmembrane region" description="Helical" evidence="5">
    <location>
        <begin position="103"/>
        <end position="122"/>
    </location>
</feature>
<feature type="transmembrane region" description="Helical" evidence="5">
    <location>
        <begin position="158"/>
        <end position="179"/>
    </location>
</feature>
<sequence length="651" mass="73612">MTRSPVGSNRRHYIATTLRWSAFSIWNGFYCMHSKRLIYGSNRVFDFLVLWILPIGLLLLLSSLFFVTNRNVLHKFYYGLFSAPTLLLLCLRPREIKELLREPLAIAFLVFSAWALTSLLWSPEHHADTDLFKRPLHTFMLFAGCGLLLHYRNELFKPVFFSAAVIALVVCVCNLVAFSKGFEPGTGMRMIGGRGALDNPLLSSHVFGFFCVYWLYICMTTQRLQVLWFSIPALAIMTLTVLATGSRTPLVALTLTILWMTFVSRNRRSALLIAGMVLGAAGLLLFYPELITNRGSSFRFELWGMSLQRIAEHPWIGHSYDSELYLTLADGYELREPHSFALGVLYYVGIIGFIPWIFMIGWGLYKGLKERAQPLFILASSLLTYGIGAGLTEGGGILSRPKEHWFLLWIPLAIIAGLSIAQRRRSMLRMPVQTLKPEAFDQLCSDAQVIEADGLGPKVLRLADGRFLKIFRPRRWYTSGSFNPYSERFASNAEQLRTLGIPTPQILGLYGLRDASSAVSYTPLPGLTLRQALQSLDSSLRESLIERFGQFMAQLHERGVYFRSLHLGNVLLMDDGEFGLIDIADLRIFPSPLRNALRQRNLRHMQRYPQDRAWLFETHFEQLAKGYASVASQGATAKIREQVLALASPAA</sequence>
<dbReference type="Proteomes" id="UP001152918">
    <property type="component" value="Chromosome"/>
</dbReference>
<organism evidence="8">
    <name type="scientific">Pseudomonas fluorescens (strain SBW25)</name>
    <dbReference type="NCBI Taxonomy" id="216595"/>
    <lineage>
        <taxon>Bacteria</taxon>
        <taxon>Pseudomonadati</taxon>
        <taxon>Pseudomonadota</taxon>
        <taxon>Gammaproteobacteria</taxon>
        <taxon>Pseudomonadales</taxon>
        <taxon>Pseudomonadaceae</taxon>
        <taxon>Pseudomonas</taxon>
    </lineage>
</organism>
<dbReference type="PANTHER" id="PTHR37422:SF13">
    <property type="entry name" value="LIPOPOLYSACCHARIDE BIOSYNTHESIS PROTEIN PA4999-RELATED"/>
    <property type="match status" value="1"/>
</dbReference>
<name>C3KDB6_PSEFS</name>
<dbReference type="PANTHER" id="PTHR37422">
    <property type="entry name" value="TEICHURONIC ACID BIOSYNTHESIS PROTEIN TUAE"/>
    <property type="match status" value="1"/>
</dbReference>
<gene>
    <name evidence="8" type="ordered locus">PFLU_0480</name>
</gene>
<feature type="domain" description="O-antigen ligase-related" evidence="6">
    <location>
        <begin position="233"/>
        <end position="357"/>
    </location>
</feature>
<evidence type="ECO:0000256" key="1">
    <source>
        <dbReference type="ARBA" id="ARBA00004141"/>
    </source>
</evidence>
<dbReference type="EMBL" id="AM181176">
    <property type="protein sequence ID" value="CAY46756.1"/>
    <property type="molecule type" value="Genomic_DNA"/>
</dbReference>
<feature type="transmembrane region" description="Helical" evidence="5">
    <location>
        <begin position="44"/>
        <end position="66"/>
    </location>
</feature>
<feature type="transmembrane region" description="Helical" evidence="5">
    <location>
        <begin position="344"/>
        <end position="365"/>
    </location>
</feature>
<keyword evidence="2 5" id="KW-0812">Transmembrane</keyword>
<protein>
    <submittedName>
        <fullName evidence="7 8">Membrane protein</fullName>
    </submittedName>
</protein>
<evidence type="ECO:0000256" key="3">
    <source>
        <dbReference type="ARBA" id="ARBA00022989"/>
    </source>
</evidence>
<dbReference type="eggNOG" id="COG3307">
    <property type="taxonomic scope" value="Bacteria"/>
</dbReference>
<evidence type="ECO:0000313" key="7">
    <source>
        <dbReference type="EMBL" id="CAI2794799.1"/>
    </source>
</evidence>
<dbReference type="Gene3D" id="1.10.510.10">
    <property type="entry name" value="Transferase(Phosphotransferase) domain 1"/>
    <property type="match status" value="1"/>
</dbReference>
<dbReference type="GO" id="GO:0016020">
    <property type="term" value="C:membrane"/>
    <property type="evidence" value="ECO:0007669"/>
    <property type="project" value="UniProtKB-SubCell"/>
</dbReference>
<dbReference type="EMBL" id="OV986001">
    <property type="protein sequence ID" value="CAI2794799.1"/>
    <property type="molecule type" value="Genomic_DNA"/>
</dbReference>
<dbReference type="InterPro" id="IPR007016">
    <property type="entry name" value="O-antigen_ligase-rel_domated"/>
</dbReference>
<evidence type="ECO:0000256" key="4">
    <source>
        <dbReference type="ARBA" id="ARBA00023136"/>
    </source>
</evidence>
<accession>C3KDB6</accession>